<dbReference type="InterPro" id="IPR050377">
    <property type="entry name" value="Radical_SAM_PqqE_MftC-like"/>
</dbReference>
<comment type="caution">
    <text evidence="9">The sequence shown here is derived from an EMBL/GenBank/DDBJ whole genome shotgun (WGS) entry which is preliminary data.</text>
</comment>
<dbReference type="InterPro" id="IPR034391">
    <property type="entry name" value="AdoMet-like_SPASM_containing"/>
</dbReference>
<keyword evidence="4" id="KW-0479">Metal-binding</keyword>
<evidence type="ECO:0000256" key="5">
    <source>
        <dbReference type="ARBA" id="ARBA00023004"/>
    </source>
</evidence>
<evidence type="ECO:0000313" key="9">
    <source>
        <dbReference type="EMBL" id="CCG41377.1"/>
    </source>
</evidence>
<dbReference type="RefSeq" id="WP_002728423.1">
    <property type="nucleotide sequence ID" value="NZ_CAHP01000020.1"/>
</dbReference>
<dbReference type="SFLD" id="SFLDG01387">
    <property type="entry name" value="BtrN-like_SPASM_domain_contain"/>
    <property type="match status" value="1"/>
</dbReference>
<name>H8FSN9_MAGML</name>
<feature type="domain" description="4Fe4S-binding SPASM" evidence="8">
    <location>
        <begin position="252"/>
        <end position="319"/>
    </location>
</feature>
<dbReference type="AlphaFoldDB" id="H8FSN9"/>
<evidence type="ECO:0000259" key="7">
    <source>
        <dbReference type="Pfam" id="PF04055"/>
    </source>
</evidence>
<dbReference type="eggNOG" id="COG0535">
    <property type="taxonomic scope" value="Bacteria"/>
</dbReference>
<dbReference type="InterPro" id="IPR023885">
    <property type="entry name" value="4Fe4S-binding_SPASM_dom"/>
</dbReference>
<dbReference type="Pfam" id="PF13186">
    <property type="entry name" value="SPASM"/>
    <property type="match status" value="1"/>
</dbReference>
<dbReference type="SFLD" id="SFLDG01067">
    <property type="entry name" value="SPASM/twitch_domain_containing"/>
    <property type="match status" value="1"/>
</dbReference>
<keyword evidence="6" id="KW-0411">Iron-sulfur</keyword>
<evidence type="ECO:0000256" key="3">
    <source>
        <dbReference type="ARBA" id="ARBA00022691"/>
    </source>
</evidence>
<evidence type="ECO:0000313" key="10">
    <source>
        <dbReference type="Proteomes" id="UP000004169"/>
    </source>
</evidence>
<feature type="domain" description="Radical SAM core" evidence="7">
    <location>
        <begin position="38"/>
        <end position="174"/>
    </location>
</feature>
<dbReference type="Pfam" id="PF04055">
    <property type="entry name" value="Radical_SAM"/>
    <property type="match status" value="1"/>
</dbReference>
<dbReference type="InterPro" id="IPR058240">
    <property type="entry name" value="rSAM_sf"/>
</dbReference>
<evidence type="ECO:0008006" key="11">
    <source>
        <dbReference type="Google" id="ProtNLM"/>
    </source>
</evidence>
<evidence type="ECO:0000256" key="1">
    <source>
        <dbReference type="ARBA" id="ARBA00001966"/>
    </source>
</evidence>
<evidence type="ECO:0000256" key="2">
    <source>
        <dbReference type="ARBA" id="ARBA00022485"/>
    </source>
</evidence>
<dbReference type="InterPro" id="IPR013785">
    <property type="entry name" value="Aldolase_TIM"/>
</dbReference>
<comment type="cofactor">
    <cofactor evidence="1">
        <name>[4Fe-4S] cluster</name>
        <dbReference type="ChEBI" id="CHEBI:49883"/>
    </cofactor>
</comment>
<dbReference type="GO" id="GO:0003824">
    <property type="term" value="F:catalytic activity"/>
    <property type="evidence" value="ECO:0007669"/>
    <property type="project" value="InterPro"/>
</dbReference>
<keyword evidence="5" id="KW-0408">Iron</keyword>
<protein>
    <recommendedName>
        <fullName evidence="11">Radical SAM protein</fullName>
    </recommendedName>
</protein>
<organism evidence="9 10">
    <name type="scientific">Magnetospirillum molischianum DSM 120</name>
    <dbReference type="NCBI Taxonomy" id="1150626"/>
    <lineage>
        <taxon>Bacteria</taxon>
        <taxon>Pseudomonadati</taxon>
        <taxon>Pseudomonadota</taxon>
        <taxon>Alphaproteobacteria</taxon>
        <taxon>Rhodospirillales</taxon>
        <taxon>Rhodospirillaceae</taxon>
        <taxon>Magnetospirillum</taxon>
    </lineage>
</organism>
<dbReference type="CDD" id="cd01335">
    <property type="entry name" value="Radical_SAM"/>
    <property type="match status" value="1"/>
</dbReference>
<keyword evidence="3" id="KW-0949">S-adenosyl-L-methionine</keyword>
<dbReference type="SFLD" id="SFLDS00029">
    <property type="entry name" value="Radical_SAM"/>
    <property type="match status" value="1"/>
</dbReference>
<sequence>MAKKLAYEFQGLLTLLRFPFVRKELVAHLEQRPMKLAVETTNICNANCIFCAYQFQTRAQGVMAPDLFHKIVNDFAALGGGCLELTPSGGEPFVDPHIVERIRMARALPQIGIIRMASNLILAHKHGFPEIVQSGLTQLTVSMPGFDAAIYERIYRSKMYHKVFDNLIALLTENNRAGSPLDIVLGIRGDQSLVELSASPDFQKVAALLPPEKIEIAYRFNSWGGKVGADLLPPGMKLKQANRLRHPRISPCSQLYLGAMVFWDGTVGGCTCVDIDARDLLIGDLRHQSLAEVWRGPALAALRQGFDDGQPPEVCRQCNEYLNLSHCLRPGNADFVKLTPG</sequence>
<dbReference type="STRING" id="1150626.PHAMO_270218"/>
<dbReference type="GO" id="GO:0051536">
    <property type="term" value="F:iron-sulfur cluster binding"/>
    <property type="evidence" value="ECO:0007669"/>
    <property type="project" value="UniProtKB-KW"/>
</dbReference>
<dbReference type="Proteomes" id="UP000004169">
    <property type="component" value="Unassembled WGS sequence"/>
</dbReference>
<reference evidence="9 10" key="1">
    <citation type="journal article" date="2012" name="J. Bacteriol.">
        <title>Draft Genome Sequence of the Purple Photosynthetic Bacterium Phaeospirillum molischianum DSM120, a Particularly Versatile Bacterium.</title>
        <authorList>
            <person name="Duquesne K."/>
            <person name="Prima V."/>
            <person name="Ji B."/>
            <person name="Rouy Z."/>
            <person name="Medigue C."/>
            <person name="Talla E."/>
            <person name="Sturgis J.N."/>
        </authorList>
    </citation>
    <scope>NUCLEOTIDE SEQUENCE [LARGE SCALE GENOMIC DNA]</scope>
    <source>
        <strain evidence="10">DSM120</strain>
    </source>
</reference>
<dbReference type="CDD" id="cd21109">
    <property type="entry name" value="SPASM"/>
    <property type="match status" value="1"/>
</dbReference>
<dbReference type="PANTHER" id="PTHR11228">
    <property type="entry name" value="RADICAL SAM DOMAIN PROTEIN"/>
    <property type="match status" value="1"/>
</dbReference>
<evidence type="ECO:0000259" key="8">
    <source>
        <dbReference type="Pfam" id="PF13186"/>
    </source>
</evidence>
<dbReference type="EMBL" id="CAHP01000020">
    <property type="protein sequence ID" value="CCG41377.1"/>
    <property type="molecule type" value="Genomic_DNA"/>
</dbReference>
<proteinExistence type="predicted"/>
<keyword evidence="10" id="KW-1185">Reference proteome</keyword>
<evidence type="ECO:0000256" key="4">
    <source>
        <dbReference type="ARBA" id="ARBA00022723"/>
    </source>
</evidence>
<dbReference type="PANTHER" id="PTHR11228:SF7">
    <property type="entry name" value="PQQA PEPTIDE CYCLASE"/>
    <property type="match status" value="1"/>
</dbReference>
<dbReference type="Gene3D" id="3.20.20.70">
    <property type="entry name" value="Aldolase class I"/>
    <property type="match status" value="1"/>
</dbReference>
<gene>
    <name evidence="9" type="ORF">PHAMO_270218</name>
</gene>
<dbReference type="GO" id="GO:0046872">
    <property type="term" value="F:metal ion binding"/>
    <property type="evidence" value="ECO:0007669"/>
    <property type="project" value="UniProtKB-KW"/>
</dbReference>
<dbReference type="InterPro" id="IPR007197">
    <property type="entry name" value="rSAM"/>
</dbReference>
<keyword evidence="2" id="KW-0004">4Fe-4S</keyword>
<accession>H8FSN9</accession>
<dbReference type="SUPFAM" id="SSF102114">
    <property type="entry name" value="Radical SAM enzymes"/>
    <property type="match status" value="1"/>
</dbReference>
<evidence type="ECO:0000256" key="6">
    <source>
        <dbReference type="ARBA" id="ARBA00023014"/>
    </source>
</evidence>